<dbReference type="CDD" id="cd18808">
    <property type="entry name" value="SF1_C_Upf1"/>
    <property type="match status" value="1"/>
</dbReference>
<evidence type="ECO:0000256" key="9">
    <source>
        <dbReference type="ARBA" id="ARBA00022884"/>
    </source>
</evidence>
<dbReference type="SUPFAM" id="SSF52540">
    <property type="entry name" value="P-loop containing nucleoside triphosphate hydrolases"/>
    <property type="match status" value="1"/>
</dbReference>
<keyword evidence="5" id="KW-0547">Nucleotide-binding</keyword>
<protein>
    <recommendedName>
        <fullName evidence="3">RNA helicase</fullName>
        <ecNumber evidence="3">3.6.4.13</ecNumber>
    </recommendedName>
</protein>
<dbReference type="InterPro" id="IPR026122">
    <property type="entry name" value="MOV-10/SDE3_DEXXQ/H-box"/>
</dbReference>
<dbReference type="Pfam" id="PF13086">
    <property type="entry name" value="AAA_11"/>
    <property type="match status" value="2"/>
</dbReference>
<dbReference type="GO" id="GO:0031047">
    <property type="term" value="P:regulatory ncRNA-mediated gene silencing"/>
    <property type="evidence" value="ECO:0007669"/>
    <property type="project" value="UniProtKB-KW"/>
</dbReference>
<feature type="domain" description="DNA2/NAM7 helicase helicase" evidence="12">
    <location>
        <begin position="165"/>
        <end position="246"/>
    </location>
</feature>
<dbReference type="GO" id="GO:0032574">
    <property type="term" value="F:5'-3' RNA helicase activity"/>
    <property type="evidence" value="ECO:0007669"/>
    <property type="project" value="InterPro"/>
</dbReference>
<comment type="similarity">
    <text evidence="2">Belongs to the DNA2/NAM7 helicase family. SDE3 subfamily.</text>
</comment>
<organism evidence="15 16">
    <name type="scientific">Chionoecetes opilio</name>
    <name type="common">Atlantic snow crab</name>
    <name type="synonym">Cancer opilio</name>
    <dbReference type="NCBI Taxonomy" id="41210"/>
    <lineage>
        <taxon>Eukaryota</taxon>
        <taxon>Metazoa</taxon>
        <taxon>Ecdysozoa</taxon>
        <taxon>Arthropoda</taxon>
        <taxon>Crustacea</taxon>
        <taxon>Multicrustacea</taxon>
        <taxon>Malacostraca</taxon>
        <taxon>Eumalacostraca</taxon>
        <taxon>Eucarida</taxon>
        <taxon>Decapoda</taxon>
        <taxon>Pleocyemata</taxon>
        <taxon>Brachyura</taxon>
        <taxon>Eubrachyura</taxon>
        <taxon>Majoidea</taxon>
        <taxon>Majidae</taxon>
        <taxon>Chionoecetes</taxon>
    </lineage>
</organism>
<evidence type="ECO:0000259" key="13">
    <source>
        <dbReference type="Pfam" id="PF13087"/>
    </source>
</evidence>
<evidence type="ECO:0000256" key="5">
    <source>
        <dbReference type="ARBA" id="ARBA00022741"/>
    </source>
</evidence>
<evidence type="ECO:0000259" key="12">
    <source>
        <dbReference type="Pfam" id="PF13086"/>
    </source>
</evidence>
<dbReference type="InterPro" id="IPR041679">
    <property type="entry name" value="DNA2/NAM7-like_C"/>
</dbReference>
<dbReference type="EMBL" id="JACEEZ010024628">
    <property type="protein sequence ID" value="KAG0709982.1"/>
    <property type="molecule type" value="Genomic_DNA"/>
</dbReference>
<evidence type="ECO:0000256" key="2">
    <source>
        <dbReference type="ARBA" id="ARBA00005601"/>
    </source>
</evidence>
<dbReference type="InterPro" id="IPR041677">
    <property type="entry name" value="DNA2/NAM7_AAA_11"/>
</dbReference>
<dbReference type="Pfam" id="PF13087">
    <property type="entry name" value="AAA_12"/>
    <property type="match status" value="1"/>
</dbReference>
<accession>A0A8J5CJK2</accession>
<dbReference type="AlphaFoldDB" id="A0A8J5CJK2"/>
<evidence type="ECO:0000313" key="15">
    <source>
        <dbReference type="EMBL" id="KAG0709982.1"/>
    </source>
</evidence>
<dbReference type="Proteomes" id="UP000770661">
    <property type="component" value="Unassembled WGS sequence"/>
</dbReference>
<dbReference type="InterPro" id="IPR049079">
    <property type="entry name" value="Mov-10_helical"/>
</dbReference>
<feature type="domain" description="DNA2/NAM7 helicase helicase" evidence="12">
    <location>
        <begin position="271"/>
        <end position="347"/>
    </location>
</feature>
<comment type="subcellular location">
    <subcellularLocation>
        <location evidence="1">Cytoplasm</location>
        <location evidence="1">Cytoplasmic ribonucleoprotein granule</location>
    </subcellularLocation>
</comment>
<keyword evidence="7 15" id="KW-0347">Helicase</keyword>
<comment type="caution">
    <text evidence="15">The sequence shown here is derived from an EMBL/GenBank/DDBJ whole genome shotgun (WGS) entry which is preliminary data.</text>
</comment>
<evidence type="ECO:0000256" key="11">
    <source>
        <dbReference type="ARBA" id="ARBA00047984"/>
    </source>
</evidence>
<evidence type="ECO:0000256" key="7">
    <source>
        <dbReference type="ARBA" id="ARBA00022806"/>
    </source>
</evidence>
<name>A0A8J5CJK2_CHIOP</name>
<evidence type="ECO:0000256" key="8">
    <source>
        <dbReference type="ARBA" id="ARBA00022840"/>
    </source>
</evidence>
<dbReference type="EC" id="3.6.4.13" evidence="3"/>
<evidence type="ECO:0000259" key="14">
    <source>
        <dbReference type="Pfam" id="PF21635"/>
    </source>
</evidence>
<dbReference type="GO" id="GO:0003723">
    <property type="term" value="F:RNA binding"/>
    <property type="evidence" value="ECO:0007669"/>
    <property type="project" value="UniProtKB-KW"/>
</dbReference>
<dbReference type="GO" id="GO:0016787">
    <property type="term" value="F:hydrolase activity"/>
    <property type="evidence" value="ECO:0007669"/>
    <property type="project" value="UniProtKB-KW"/>
</dbReference>
<keyword evidence="4" id="KW-0963">Cytoplasm</keyword>
<dbReference type="InterPro" id="IPR027417">
    <property type="entry name" value="P-loop_NTPase"/>
</dbReference>
<dbReference type="PANTHER" id="PTHR45418">
    <property type="entry name" value="CANCER/TESTIS ANTIGEN 55"/>
    <property type="match status" value="1"/>
</dbReference>
<proteinExistence type="inferred from homology"/>
<dbReference type="GO" id="GO:0036464">
    <property type="term" value="C:cytoplasmic ribonucleoprotein granule"/>
    <property type="evidence" value="ECO:0007669"/>
    <property type="project" value="UniProtKB-SubCell"/>
</dbReference>
<keyword evidence="8" id="KW-0067">ATP-binding</keyword>
<keyword evidence="6" id="KW-0378">Hydrolase</keyword>
<evidence type="ECO:0000256" key="1">
    <source>
        <dbReference type="ARBA" id="ARBA00004331"/>
    </source>
</evidence>
<dbReference type="CDD" id="cd18038">
    <property type="entry name" value="DEXXQc_Helz-like"/>
    <property type="match status" value="1"/>
</dbReference>
<evidence type="ECO:0000256" key="10">
    <source>
        <dbReference type="ARBA" id="ARBA00023158"/>
    </source>
</evidence>
<dbReference type="InterPro" id="IPR047187">
    <property type="entry name" value="SF1_C_Upf1"/>
</dbReference>
<keyword evidence="16" id="KW-1185">Reference proteome</keyword>
<dbReference type="Gene3D" id="3.40.50.300">
    <property type="entry name" value="P-loop containing nucleotide triphosphate hydrolases"/>
    <property type="match status" value="2"/>
</dbReference>
<dbReference type="Pfam" id="PF21635">
    <property type="entry name" value="Mov-10_helical"/>
    <property type="match status" value="1"/>
</dbReference>
<sequence length="645" mass="72684">MFLCHAVNKADFPIFPGSDMMKAGLRADNYTTWYQTLLWVEEMQMELDIRYYSMADVALKRVPLREYQWAECVELRVSVGEVEEGVCVCVWIRVEVGGLCHSFMTSFIDNMRVSVSFTFNRHPLKCSHRALELSKTITALTFPAAPRPVPAALQNIVPYNRKLETNQEQMLAIQNIVNGTSRPAPYIIFGPPGTGKTVTVVEAIKQVIRGSGDSRVLACTPSNSAADLIASRLMEHIPRRQMFRMHATSRPLVTVPDDLREISNIANNSVYYPSDNTLREYRIIVCTMVTAARLVSAGFPKGHMTHIFLDECGHSMEPEAMVPLASLVTKDTQVVLAGDPHQLGPVIRNPQCFSSHNLFQDNGLDKSYLERVMGRAMYQAHPATGFNAQVVTKLLNNYRSHKAILKEPNDMFYNSELKVCGDQMLIHSMCSWQHLPRRQFPLVFHAVKGRDEREGNSPSYFNGQEVSAVVDWVKKLLDTKAPKIQAKDVGVITPYRRQVEKIRSQLRKVRGAERVKVGSPEEFQGDERLVVVISTVRASQDLMADDHIFKLGFLRNPKRFNVAVTRAKALLIIVGCPEILSLDDHWGSLLRYIQQGGGYQGHPFTQTADMDDILTRFGNLSLRPVLGLDVSAREMAEAPEWRGEH</sequence>
<reference evidence="15" key="1">
    <citation type="submission" date="2020-07" db="EMBL/GenBank/DDBJ databases">
        <title>The High-quality genome of the commercially important snow crab, Chionoecetes opilio.</title>
        <authorList>
            <person name="Jeong J.-H."/>
            <person name="Ryu S."/>
        </authorList>
    </citation>
    <scope>NUCLEOTIDE SEQUENCE</scope>
    <source>
        <strain evidence="15">MADBK_172401_WGS</strain>
        <tissue evidence="15">Digestive gland</tissue>
    </source>
</reference>
<evidence type="ECO:0000256" key="4">
    <source>
        <dbReference type="ARBA" id="ARBA00022490"/>
    </source>
</evidence>
<dbReference type="FunFam" id="3.40.50.300:FF:000608">
    <property type="entry name" value="Mov10 RISC complex RNA helicase"/>
    <property type="match status" value="1"/>
</dbReference>
<keyword evidence="10" id="KW-0943">RNA-mediated gene silencing</keyword>
<gene>
    <name evidence="15" type="primary">mov10b.1</name>
    <name evidence="15" type="ORF">GWK47_002619</name>
</gene>
<dbReference type="OrthoDB" id="6513042at2759"/>
<comment type="catalytic activity">
    <reaction evidence="11">
        <text>ATP + H2O = ADP + phosphate + H(+)</text>
        <dbReference type="Rhea" id="RHEA:13065"/>
        <dbReference type="ChEBI" id="CHEBI:15377"/>
        <dbReference type="ChEBI" id="CHEBI:15378"/>
        <dbReference type="ChEBI" id="CHEBI:30616"/>
        <dbReference type="ChEBI" id="CHEBI:43474"/>
        <dbReference type="ChEBI" id="CHEBI:456216"/>
        <dbReference type="EC" id="3.6.4.13"/>
    </reaction>
</comment>
<dbReference type="PANTHER" id="PTHR45418:SF1">
    <property type="entry name" value="CANCER_TESTIS ANTIGEN 55"/>
    <property type="match status" value="1"/>
</dbReference>
<evidence type="ECO:0000256" key="6">
    <source>
        <dbReference type="ARBA" id="ARBA00022801"/>
    </source>
</evidence>
<feature type="domain" description="Helicase MOV-10 helical" evidence="14">
    <location>
        <begin position="20"/>
        <end position="50"/>
    </location>
</feature>
<evidence type="ECO:0000256" key="3">
    <source>
        <dbReference type="ARBA" id="ARBA00012552"/>
    </source>
</evidence>
<dbReference type="GO" id="GO:0005524">
    <property type="term" value="F:ATP binding"/>
    <property type="evidence" value="ECO:0007669"/>
    <property type="project" value="UniProtKB-KW"/>
</dbReference>
<evidence type="ECO:0000313" key="16">
    <source>
        <dbReference type="Proteomes" id="UP000770661"/>
    </source>
</evidence>
<feature type="domain" description="DNA2/NAM7 helicase-like C-terminal" evidence="13">
    <location>
        <begin position="371"/>
        <end position="576"/>
    </location>
</feature>
<keyword evidence="9" id="KW-0694">RNA-binding</keyword>